<dbReference type="InterPro" id="IPR036737">
    <property type="entry name" value="OmpA-like_sf"/>
</dbReference>
<evidence type="ECO:0000256" key="4">
    <source>
        <dbReference type="PROSITE-ProRule" id="PRU00473"/>
    </source>
</evidence>
<feature type="domain" description="OmpA-like" evidence="5">
    <location>
        <begin position="188"/>
        <end position="302"/>
    </location>
</feature>
<protein>
    <submittedName>
        <fullName evidence="6">OmpA family protein</fullName>
    </submittedName>
</protein>
<dbReference type="PROSITE" id="PS51123">
    <property type="entry name" value="OMPA_2"/>
    <property type="match status" value="1"/>
</dbReference>
<evidence type="ECO:0000259" key="5">
    <source>
        <dbReference type="PROSITE" id="PS51123"/>
    </source>
</evidence>
<dbReference type="InterPro" id="IPR006664">
    <property type="entry name" value="OMP_bac"/>
</dbReference>
<evidence type="ECO:0000256" key="2">
    <source>
        <dbReference type="ARBA" id="ARBA00023136"/>
    </source>
</evidence>
<dbReference type="AlphaFoldDB" id="A0A2W5A571"/>
<dbReference type="SUPFAM" id="SSF103088">
    <property type="entry name" value="OmpA-like"/>
    <property type="match status" value="1"/>
</dbReference>
<dbReference type="Pfam" id="PF00691">
    <property type="entry name" value="OmpA"/>
    <property type="match status" value="1"/>
</dbReference>
<evidence type="ECO:0000313" key="7">
    <source>
        <dbReference type="Proteomes" id="UP000249557"/>
    </source>
</evidence>
<dbReference type="GO" id="GO:0009279">
    <property type="term" value="C:cell outer membrane"/>
    <property type="evidence" value="ECO:0007669"/>
    <property type="project" value="UniProtKB-SubCell"/>
</dbReference>
<dbReference type="InterPro" id="IPR006690">
    <property type="entry name" value="OMPA-like_CS"/>
</dbReference>
<gene>
    <name evidence="6" type="ORF">DI626_01725</name>
</gene>
<sequence length="302" mass="32521">MQILRGLIIAAGVLALGACDFNKFDEVDALNEAQAVGSPFTQKLTSEYKDFVNSEVDSMTDHADGIHFARKGLASARGDAVMPEPLGDWNIQAANMDELSIGRSRLIAMYDLGAREMYPDVSAVAQVRFDCWIEQQEENFQPDDINKCKREFLAALEQLEGAMPAAPAPAAPAPAPAAPGAFDVDPNAPMAAENAMYLVFFDFDQSTLGPGAASVLDAVAAEVSKRNLNSVTVVGHADRSGSEAYNQKLGQRRANAVRDALVQRGVPANIINANSRGENENLVETPDNVREPANRRAQISFQ</sequence>
<dbReference type="CDD" id="cd07185">
    <property type="entry name" value="OmpA_C-like"/>
    <property type="match status" value="1"/>
</dbReference>
<dbReference type="PROSITE" id="PS51257">
    <property type="entry name" value="PROKAR_LIPOPROTEIN"/>
    <property type="match status" value="1"/>
</dbReference>
<dbReference type="Proteomes" id="UP000249557">
    <property type="component" value="Unassembled WGS sequence"/>
</dbReference>
<keyword evidence="2 4" id="KW-0472">Membrane</keyword>
<dbReference type="PANTHER" id="PTHR30329:SF21">
    <property type="entry name" value="LIPOPROTEIN YIAD-RELATED"/>
    <property type="match status" value="1"/>
</dbReference>
<proteinExistence type="predicted"/>
<accession>A0A2W5A571</accession>
<comment type="subcellular location">
    <subcellularLocation>
        <location evidence="1">Cell outer membrane</location>
    </subcellularLocation>
</comment>
<dbReference type="PRINTS" id="PR01021">
    <property type="entry name" value="OMPADOMAIN"/>
</dbReference>
<dbReference type="Gene3D" id="3.30.1330.60">
    <property type="entry name" value="OmpA-like domain"/>
    <property type="match status" value="1"/>
</dbReference>
<comment type="caution">
    <text evidence="6">The sequence shown here is derived from an EMBL/GenBank/DDBJ whole genome shotgun (WGS) entry which is preliminary data.</text>
</comment>
<reference evidence="6 7" key="1">
    <citation type="submission" date="2017-08" db="EMBL/GenBank/DDBJ databases">
        <title>Infants hospitalized years apart are colonized by the same room-sourced microbial strains.</title>
        <authorList>
            <person name="Brooks B."/>
            <person name="Olm M.R."/>
            <person name="Firek B.A."/>
            <person name="Baker R."/>
            <person name="Thomas B.C."/>
            <person name="Morowitz M.J."/>
            <person name="Banfield J.F."/>
        </authorList>
    </citation>
    <scope>NUCLEOTIDE SEQUENCE [LARGE SCALE GENOMIC DNA]</scope>
    <source>
        <strain evidence="6">S2_018_000_R2_104</strain>
    </source>
</reference>
<dbReference type="InterPro" id="IPR006665">
    <property type="entry name" value="OmpA-like"/>
</dbReference>
<dbReference type="InterPro" id="IPR050330">
    <property type="entry name" value="Bact_OuterMem_StrucFunc"/>
</dbReference>
<evidence type="ECO:0000256" key="1">
    <source>
        <dbReference type="ARBA" id="ARBA00004442"/>
    </source>
</evidence>
<keyword evidence="3" id="KW-0998">Cell outer membrane</keyword>
<name>A0A2W5A571_9BACT</name>
<dbReference type="PANTHER" id="PTHR30329">
    <property type="entry name" value="STATOR ELEMENT OF FLAGELLAR MOTOR COMPLEX"/>
    <property type="match status" value="1"/>
</dbReference>
<organism evidence="6 7">
    <name type="scientific">Micavibrio aeruginosavorus</name>
    <dbReference type="NCBI Taxonomy" id="349221"/>
    <lineage>
        <taxon>Bacteria</taxon>
        <taxon>Pseudomonadati</taxon>
        <taxon>Bdellovibrionota</taxon>
        <taxon>Bdellovibrionia</taxon>
        <taxon>Bdellovibrionales</taxon>
        <taxon>Pseudobdellovibrionaceae</taxon>
        <taxon>Micavibrio</taxon>
    </lineage>
</organism>
<evidence type="ECO:0000256" key="3">
    <source>
        <dbReference type="ARBA" id="ARBA00023237"/>
    </source>
</evidence>
<evidence type="ECO:0000313" key="6">
    <source>
        <dbReference type="EMBL" id="PZO88437.1"/>
    </source>
</evidence>
<dbReference type="PROSITE" id="PS01068">
    <property type="entry name" value="OMPA_1"/>
    <property type="match status" value="1"/>
</dbReference>
<dbReference type="EMBL" id="QFNK01000017">
    <property type="protein sequence ID" value="PZO88437.1"/>
    <property type="molecule type" value="Genomic_DNA"/>
</dbReference>